<sequence>MTAEPSPLTIAQLAELAGVSTATVSKVVNGRSEVSSETRAAVEELIRRHGYRRQRRRSTPTALVELVFHALEGDYPVEITKGVAEVAREHGLTVGISELRRDHSAVDAWMEGVLRRRPSGVIAVFSGLAEAQHERLAHHEIPLVLLDPADAPGKNIPSVGAGNWNGGLTATRHLLELGHRRIGIITGPDSALSSRARLDGYRTALDMAGVPVDPELIGRGDFLVEGGLAEAHRLLSRPGRPTAIFATNDGQAIGVYHAAHELGLRIPDDLSVIGFDDLPSVRWAIPPLTTIRQPLSQMAAAATSMMLTLAAGEPLPQSRIELATDLVVRGSTAPPGLPAS</sequence>
<dbReference type="InterPro" id="IPR046335">
    <property type="entry name" value="LacI/GalR-like_sensor"/>
</dbReference>
<dbReference type="InterPro" id="IPR010982">
    <property type="entry name" value="Lambda_DNA-bd_dom_sf"/>
</dbReference>
<dbReference type="CDD" id="cd06296">
    <property type="entry name" value="PBP1_CatR-like"/>
    <property type="match status" value="1"/>
</dbReference>
<dbReference type="Gene3D" id="1.10.260.40">
    <property type="entry name" value="lambda repressor-like DNA-binding domains"/>
    <property type="match status" value="1"/>
</dbReference>
<dbReference type="PROSITE" id="PS50943">
    <property type="entry name" value="HTH_CROC1"/>
    <property type="match status" value="1"/>
</dbReference>
<protein>
    <submittedName>
        <fullName evidence="1">LacI family DNA-binding transcriptional regulator</fullName>
    </submittedName>
</protein>
<dbReference type="InterPro" id="IPR001387">
    <property type="entry name" value="Cro/C1-type_HTH"/>
</dbReference>
<dbReference type="AlphaFoldDB" id="A0A5C4WJW6"/>
<dbReference type="InterPro" id="IPR028082">
    <property type="entry name" value="Peripla_BP_I"/>
</dbReference>
<dbReference type="Pfam" id="PF00356">
    <property type="entry name" value="LacI"/>
    <property type="match status" value="1"/>
</dbReference>
<keyword evidence="2" id="KW-1185">Reference proteome</keyword>
<dbReference type="OrthoDB" id="3227375at2"/>
<dbReference type="PROSITE" id="PS50932">
    <property type="entry name" value="HTH_LACI_2"/>
    <property type="match status" value="1"/>
</dbReference>
<dbReference type="Pfam" id="PF13377">
    <property type="entry name" value="Peripla_BP_3"/>
    <property type="match status" value="1"/>
</dbReference>
<dbReference type="InterPro" id="IPR000843">
    <property type="entry name" value="HTH_LacI"/>
</dbReference>
<name>A0A5C4WJW6_9ACTN</name>
<organism evidence="1 2">
    <name type="scientific">Nonomuraea phyllanthi</name>
    <dbReference type="NCBI Taxonomy" id="2219224"/>
    <lineage>
        <taxon>Bacteria</taxon>
        <taxon>Bacillati</taxon>
        <taxon>Actinomycetota</taxon>
        <taxon>Actinomycetes</taxon>
        <taxon>Streptosporangiales</taxon>
        <taxon>Streptosporangiaceae</taxon>
        <taxon>Nonomuraea</taxon>
    </lineage>
</organism>
<dbReference type="Proteomes" id="UP000312512">
    <property type="component" value="Unassembled WGS sequence"/>
</dbReference>
<comment type="caution">
    <text evidence="1">The sequence shown here is derived from an EMBL/GenBank/DDBJ whole genome shotgun (WGS) entry which is preliminary data.</text>
</comment>
<proteinExistence type="predicted"/>
<dbReference type="GO" id="GO:0003700">
    <property type="term" value="F:DNA-binding transcription factor activity"/>
    <property type="evidence" value="ECO:0007669"/>
    <property type="project" value="TreeGrafter"/>
</dbReference>
<gene>
    <name evidence="1" type="ORF">FH608_018440</name>
</gene>
<dbReference type="EMBL" id="VDLX02000006">
    <property type="protein sequence ID" value="KAB8194153.1"/>
    <property type="molecule type" value="Genomic_DNA"/>
</dbReference>
<dbReference type="SUPFAM" id="SSF53822">
    <property type="entry name" value="Periplasmic binding protein-like I"/>
    <property type="match status" value="1"/>
</dbReference>
<dbReference type="SUPFAM" id="SSF47413">
    <property type="entry name" value="lambda repressor-like DNA-binding domains"/>
    <property type="match status" value="1"/>
</dbReference>
<dbReference type="PANTHER" id="PTHR30146">
    <property type="entry name" value="LACI-RELATED TRANSCRIPTIONAL REPRESSOR"/>
    <property type="match status" value="1"/>
</dbReference>
<dbReference type="Gene3D" id="3.40.50.2300">
    <property type="match status" value="2"/>
</dbReference>
<dbReference type="GO" id="GO:0000976">
    <property type="term" value="F:transcription cis-regulatory region binding"/>
    <property type="evidence" value="ECO:0007669"/>
    <property type="project" value="TreeGrafter"/>
</dbReference>
<evidence type="ECO:0000313" key="1">
    <source>
        <dbReference type="EMBL" id="KAB8194153.1"/>
    </source>
</evidence>
<reference evidence="1 2" key="1">
    <citation type="submission" date="2019-10" db="EMBL/GenBank/DDBJ databases">
        <title>Nonomuraea sp. nov., isolated from Phyllanthus amarus.</title>
        <authorList>
            <person name="Klykleung N."/>
            <person name="Tanasupawat S."/>
        </authorList>
    </citation>
    <scope>NUCLEOTIDE SEQUENCE [LARGE SCALE GENOMIC DNA]</scope>
    <source>
        <strain evidence="1 2">PA1-10</strain>
    </source>
</reference>
<evidence type="ECO:0000313" key="2">
    <source>
        <dbReference type="Proteomes" id="UP000312512"/>
    </source>
</evidence>
<dbReference type="CDD" id="cd01392">
    <property type="entry name" value="HTH_LacI"/>
    <property type="match status" value="1"/>
</dbReference>
<keyword evidence="1" id="KW-0238">DNA-binding</keyword>
<dbReference type="RefSeq" id="WP_139631759.1">
    <property type="nucleotide sequence ID" value="NZ_VDLX02000006.1"/>
</dbReference>
<dbReference type="PANTHER" id="PTHR30146:SF153">
    <property type="entry name" value="LACTOSE OPERON REPRESSOR"/>
    <property type="match status" value="1"/>
</dbReference>
<dbReference type="SMART" id="SM00354">
    <property type="entry name" value="HTH_LACI"/>
    <property type="match status" value="1"/>
</dbReference>
<accession>A0A5C4WJW6</accession>